<dbReference type="Pfam" id="PF00096">
    <property type="entry name" value="zf-C2H2"/>
    <property type="match status" value="2"/>
</dbReference>
<keyword evidence="4" id="KW-1185">Reference proteome</keyword>
<dbReference type="Proteomes" id="UP001154078">
    <property type="component" value="Chromosome 1"/>
</dbReference>
<dbReference type="Gene3D" id="3.30.160.60">
    <property type="entry name" value="Classic Zinc Finger"/>
    <property type="match status" value="1"/>
</dbReference>
<reference evidence="3" key="1">
    <citation type="submission" date="2021-12" db="EMBL/GenBank/DDBJ databases">
        <authorList>
            <person name="King R."/>
        </authorList>
    </citation>
    <scope>NUCLEOTIDE SEQUENCE</scope>
</reference>
<feature type="domain" description="C2H2-type" evidence="2">
    <location>
        <begin position="82"/>
        <end position="108"/>
    </location>
</feature>
<dbReference type="PROSITE" id="PS50157">
    <property type="entry name" value="ZINC_FINGER_C2H2_2"/>
    <property type="match status" value="2"/>
</dbReference>
<keyword evidence="1" id="KW-0479">Metal-binding</keyword>
<dbReference type="InterPro" id="IPR013087">
    <property type="entry name" value="Znf_C2H2_type"/>
</dbReference>
<dbReference type="SUPFAM" id="SSF57667">
    <property type="entry name" value="beta-beta-alpha zinc fingers"/>
    <property type="match status" value="1"/>
</dbReference>
<sequence length="108" mass="12352">MEIVDDYIANGTTPDVQAWPGLPPTHVTVACVINDMTKGRAGNGRVHSEEGSFNCQKCGKKYTQKEEFIRHIQFECGKQLVFQCPLCPRRCKRDDVLKIHLRNIHRID</sequence>
<protein>
    <recommendedName>
        <fullName evidence="2">C2H2-type domain-containing protein</fullName>
    </recommendedName>
</protein>
<dbReference type="InterPro" id="IPR036236">
    <property type="entry name" value="Znf_C2H2_sf"/>
</dbReference>
<keyword evidence="1" id="KW-0862">Zinc</keyword>
<accession>A0A9P0ASU4</accession>
<name>A0A9P0ASU4_BRAAE</name>
<dbReference type="SMART" id="SM00355">
    <property type="entry name" value="ZnF_C2H2"/>
    <property type="match status" value="2"/>
</dbReference>
<dbReference type="PROSITE" id="PS00028">
    <property type="entry name" value="ZINC_FINGER_C2H2_1"/>
    <property type="match status" value="1"/>
</dbReference>
<dbReference type="EMBL" id="OV121132">
    <property type="protein sequence ID" value="CAH0547424.1"/>
    <property type="molecule type" value="Genomic_DNA"/>
</dbReference>
<evidence type="ECO:0000259" key="2">
    <source>
        <dbReference type="PROSITE" id="PS50157"/>
    </source>
</evidence>
<keyword evidence="1" id="KW-0863">Zinc-finger</keyword>
<proteinExistence type="predicted"/>
<evidence type="ECO:0000313" key="4">
    <source>
        <dbReference type="Proteomes" id="UP001154078"/>
    </source>
</evidence>
<dbReference type="GO" id="GO:0008270">
    <property type="term" value="F:zinc ion binding"/>
    <property type="evidence" value="ECO:0007669"/>
    <property type="project" value="UniProtKB-KW"/>
</dbReference>
<dbReference type="AlphaFoldDB" id="A0A9P0ASU4"/>
<evidence type="ECO:0000256" key="1">
    <source>
        <dbReference type="PROSITE-ProRule" id="PRU00042"/>
    </source>
</evidence>
<dbReference type="OrthoDB" id="10004641at2759"/>
<evidence type="ECO:0000313" key="3">
    <source>
        <dbReference type="EMBL" id="CAH0547424.1"/>
    </source>
</evidence>
<organism evidence="3 4">
    <name type="scientific">Brassicogethes aeneus</name>
    <name type="common">Rape pollen beetle</name>
    <name type="synonym">Meligethes aeneus</name>
    <dbReference type="NCBI Taxonomy" id="1431903"/>
    <lineage>
        <taxon>Eukaryota</taxon>
        <taxon>Metazoa</taxon>
        <taxon>Ecdysozoa</taxon>
        <taxon>Arthropoda</taxon>
        <taxon>Hexapoda</taxon>
        <taxon>Insecta</taxon>
        <taxon>Pterygota</taxon>
        <taxon>Neoptera</taxon>
        <taxon>Endopterygota</taxon>
        <taxon>Coleoptera</taxon>
        <taxon>Polyphaga</taxon>
        <taxon>Cucujiformia</taxon>
        <taxon>Nitidulidae</taxon>
        <taxon>Meligethinae</taxon>
        <taxon>Brassicogethes</taxon>
    </lineage>
</organism>
<gene>
    <name evidence="3" type="ORF">MELIAE_LOCUS1416</name>
</gene>
<feature type="domain" description="C2H2-type" evidence="2">
    <location>
        <begin position="53"/>
        <end position="80"/>
    </location>
</feature>